<name>A0A6C0KNX6_9ZZZZ</name>
<accession>A0A6C0KNX6</accession>
<organism evidence="1">
    <name type="scientific">viral metagenome</name>
    <dbReference type="NCBI Taxonomy" id="1070528"/>
    <lineage>
        <taxon>unclassified sequences</taxon>
        <taxon>metagenomes</taxon>
        <taxon>organismal metagenomes</taxon>
    </lineage>
</organism>
<dbReference type="EMBL" id="MN740929">
    <property type="protein sequence ID" value="QHU18400.1"/>
    <property type="molecule type" value="Genomic_DNA"/>
</dbReference>
<dbReference type="AlphaFoldDB" id="A0A6C0KNX6"/>
<proteinExistence type="predicted"/>
<reference evidence="1" key="1">
    <citation type="journal article" date="2020" name="Nature">
        <title>Giant virus diversity and host interactions through global metagenomics.</title>
        <authorList>
            <person name="Schulz F."/>
            <person name="Roux S."/>
            <person name="Paez-Espino D."/>
            <person name="Jungbluth S."/>
            <person name="Walsh D.A."/>
            <person name="Denef V.J."/>
            <person name="McMahon K.D."/>
            <person name="Konstantinidis K.T."/>
            <person name="Eloe-Fadrosh E.A."/>
            <person name="Kyrpides N.C."/>
            <person name="Woyke T."/>
        </authorList>
    </citation>
    <scope>NUCLEOTIDE SEQUENCE</scope>
    <source>
        <strain evidence="1">GVMAG-S-3300013006-138</strain>
    </source>
</reference>
<sequence length="240" mass="26816">MDIFLKAIDKNPFGKSCVPAFTKDKVSLVSKGGLWGAERIRLLPSRLITAWLMLEDPLMRIAGEGYRAGEVRNKSFEIQAEAVANLRGNRKLTKAKMGDALSALQPTEDQTKIIAAVLLATKQVQTVCFDEEKKTVWTVPEDLRAWSRGRKTLWVSGPHCDTALEWASGLEPSLGKWLSDREDEGWKIGWPIAEGTMEEMKKLVTERGIQPKPAEFGAKVKKEDWARTLGRCQAVEHLGL</sequence>
<evidence type="ECO:0000313" key="1">
    <source>
        <dbReference type="EMBL" id="QHU18400.1"/>
    </source>
</evidence>
<protein>
    <submittedName>
        <fullName evidence="1">Uncharacterized protein</fullName>
    </submittedName>
</protein>